<dbReference type="Proteomes" id="UP000230707">
    <property type="component" value="Unassembled WGS sequence"/>
</dbReference>
<feature type="transmembrane region" description="Helical" evidence="1">
    <location>
        <begin position="381"/>
        <end position="402"/>
    </location>
</feature>
<sequence length="527" mass="61285">MKKIVFLSLLAVFFQSFLWLVIIPIWHTPDEQAHFGQVAFIAEKGRNPNSEDVNELTEEIYTSELLLGTARDKVGNNKFTYHPEYRIEYTNSYNGLYEASISALSKSLAKKTFVHSEATRYPILYYLPAATIYRLLYIHDLFVRVFSVRIWSLFLFMGTVYFTYKIGRLLFPEDKLLQISPAILVGFQPMMVFANIGVNSDALGNLLFTIFLYQCVRTILTDISIKNTAFFIIILSLSIYTKPQFIISVPLVVVIYIMILFRDFYSKNNKLIFIGGSLFSILVMISILYFFKGGPSSILYIFFSKFNFHSLLNFTANYTIFHTVREVFPWYWGVYDWLGVTYPRIVHRIINRIVIISIIGLILGVFRFFKSGSTYNRKVQSIIFLSLTAFVYFVAISIYDWLSWYPGGFPLGVQGRYFFPVISVHMILLLLGIRELFPKKWGLKVIAIKFFCFGMLMLNYFGLYTVANTYYNVSSFSIFLMQVSQYKPWFMKGYFIIIWGLAAAIFIFLGIIYTSFTSSNKHVEYNK</sequence>
<evidence type="ECO:0000256" key="1">
    <source>
        <dbReference type="SAM" id="Phobius"/>
    </source>
</evidence>
<feature type="transmembrane region" description="Helical" evidence="1">
    <location>
        <begin position="141"/>
        <end position="164"/>
    </location>
</feature>
<feature type="transmembrane region" description="Helical" evidence="1">
    <location>
        <begin position="7"/>
        <end position="26"/>
    </location>
</feature>
<dbReference type="AlphaFoldDB" id="A0A2H0NGW6"/>
<dbReference type="Pfam" id="PF09913">
    <property type="entry name" value="DUF2142"/>
    <property type="match status" value="1"/>
</dbReference>
<reference evidence="2 3" key="1">
    <citation type="submission" date="2017-09" db="EMBL/GenBank/DDBJ databases">
        <title>Depth-based differentiation of microbial function through sediment-hosted aquifers and enrichment of novel symbionts in the deep terrestrial subsurface.</title>
        <authorList>
            <person name="Probst A.J."/>
            <person name="Ladd B."/>
            <person name="Jarett J.K."/>
            <person name="Geller-Mcgrath D.E."/>
            <person name="Sieber C.M."/>
            <person name="Emerson J.B."/>
            <person name="Anantharaman K."/>
            <person name="Thomas B.C."/>
            <person name="Malmstrom R."/>
            <person name="Stieglmeier M."/>
            <person name="Klingl A."/>
            <person name="Woyke T."/>
            <person name="Ryan C.M."/>
            <person name="Banfield J.F."/>
        </authorList>
    </citation>
    <scope>NUCLEOTIDE SEQUENCE [LARGE SCALE GENOMIC DNA]</scope>
    <source>
        <strain evidence="2">CG11_big_fil_rev_8_21_14_0_20_37_11</strain>
    </source>
</reference>
<evidence type="ECO:0008006" key="4">
    <source>
        <dbReference type="Google" id="ProtNLM"/>
    </source>
</evidence>
<feature type="transmembrane region" description="Helical" evidence="1">
    <location>
        <begin position="232"/>
        <end position="259"/>
    </location>
</feature>
<organism evidence="2 3">
    <name type="scientific">Candidatus Gottesmanbacteria bacterium CG11_big_fil_rev_8_21_14_0_20_37_11</name>
    <dbReference type="NCBI Taxonomy" id="1974575"/>
    <lineage>
        <taxon>Bacteria</taxon>
        <taxon>Candidatus Gottesmaniibacteriota</taxon>
    </lineage>
</organism>
<name>A0A2H0NGW6_9BACT</name>
<dbReference type="EMBL" id="PCWS01000099">
    <property type="protein sequence ID" value="PIR08149.1"/>
    <property type="molecule type" value="Genomic_DNA"/>
</dbReference>
<evidence type="ECO:0000313" key="2">
    <source>
        <dbReference type="EMBL" id="PIR08149.1"/>
    </source>
</evidence>
<feature type="transmembrane region" description="Helical" evidence="1">
    <location>
        <begin position="493"/>
        <end position="516"/>
    </location>
</feature>
<feature type="transmembrane region" description="Helical" evidence="1">
    <location>
        <begin position="176"/>
        <end position="196"/>
    </location>
</feature>
<comment type="caution">
    <text evidence="2">The sequence shown here is derived from an EMBL/GenBank/DDBJ whole genome shotgun (WGS) entry which is preliminary data.</text>
</comment>
<evidence type="ECO:0000313" key="3">
    <source>
        <dbReference type="Proteomes" id="UP000230707"/>
    </source>
</evidence>
<keyword evidence="1" id="KW-0472">Membrane</keyword>
<dbReference type="InterPro" id="IPR018674">
    <property type="entry name" value="DUF2142_membrane"/>
</dbReference>
<feature type="transmembrane region" description="Helical" evidence="1">
    <location>
        <begin position="349"/>
        <end position="369"/>
    </location>
</feature>
<protein>
    <recommendedName>
        <fullName evidence="4">Glycosyltransferase RgtA/B/C/D-like domain-containing protein</fullName>
    </recommendedName>
</protein>
<gene>
    <name evidence="2" type="ORF">COV53_04540</name>
</gene>
<feature type="transmembrane region" description="Helical" evidence="1">
    <location>
        <begin position="298"/>
        <end position="321"/>
    </location>
</feature>
<feature type="transmembrane region" description="Helical" evidence="1">
    <location>
        <begin position="414"/>
        <end position="433"/>
    </location>
</feature>
<keyword evidence="1" id="KW-0812">Transmembrane</keyword>
<keyword evidence="1" id="KW-1133">Transmembrane helix</keyword>
<feature type="transmembrane region" description="Helical" evidence="1">
    <location>
        <begin position="445"/>
        <end position="463"/>
    </location>
</feature>
<feature type="transmembrane region" description="Helical" evidence="1">
    <location>
        <begin position="271"/>
        <end position="291"/>
    </location>
</feature>
<accession>A0A2H0NGW6</accession>
<proteinExistence type="predicted"/>